<evidence type="ECO:0000313" key="4">
    <source>
        <dbReference type="Proteomes" id="UP000256862"/>
    </source>
</evidence>
<gene>
    <name evidence="3" type="ORF">CO2235_140131</name>
    <name evidence="2" type="ORF">CO2235_U600129</name>
</gene>
<dbReference type="Proteomes" id="UP000256862">
    <property type="component" value="Chromosome CO2235"/>
</dbReference>
<sequence length="144" mass="16356">MIVGKSLRDQDGGHSFAYGHKLERRPADRMWNFLLREGVQSSQPVTFLSDGGDTVRFAQLGFGDRCEYVLDWFHISMRVQNLEQMIKGRPAPVRTVVWEGPGREARPYPDYAGIGLPKTPDGRHRKSASCRRRSPPTGLERSSR</sequence>
<evidence type="ECO:0000313" key="2">
    <source>
        <dbReference type="EMBL" id="SPC06686.1"/>
    </source>
</evidence>
<name>A0A375FMF8_9BURK</name>
<dbReference type="EMBL" id="OGUS01000114">
    <property type="protein sequence ID" value="SPC12330.1"/>
    <property type="molecule type" value="Genomic_DNA"/>
</dbReference>
<feature type="region of interest" description="Disordered" evidence="1">
    <location>
        <begin position="98"/>
        <end position="144"/>
    </location>
</feature>
<accession>A0A375FMF8</accession>
<organism evidence="2 4">
    <name type="scientific">Cupriavidus oxalaticus</name>
    <dbReference type="NCBI Taxonomy" id="96344"/>
    <lineage>
        <taxon>Bacteria</taxon>
        <taxon>Pseudomonadati</taxon>
        <taxon>Pseudomonadota</taxon>
        <taxon>Betaproteobacteria</taxon>
        <taxon>Burkholderiales</taxon>
        <taxon>Burkholderiaceae</taxon>
        <taxon>Cupriavidus</taxon>
    </lineage>
</organism>
<evidence type="ECO:0000256" key="1">
    <source>
        <dbReference type="SAM" id="MobiDB-lite"/>
    </source>
</evidence>
<dbReference type="EMBL" id="OGUS01000066">
    <property type="protein sequence ID" value="SPC06686.1"/>
    <property type="molecule type" value="Genomic_DNA"/>
</dbReference>
<feature type="compositionally biased region" description="Basic residues" evidence="1">
    <location>
        <begin position="123"/>
        <end position="134"/>
    </location>
</feature>
<evidence type="ECO:0000313" key="3">
    <source>
        <dbReference type="EMBL" id="SPC12330.1"/>
    </source>
</evidence>
<reference evidence="2" key="2">
    <citation type="submission" date="2018-01" db="EMBL/GenBank/DDBJ databases">
        <authorList>
            <person name="Clerissi C."/>
        </authorList>
    </citation>
    <scope>NUCLEOTIDE SEQUENCE</scope>
    <source>
        <strain evidence="2">Cupriavidus oxalaticus LMG 2235</strain>
    </source>
</reference>
<protein>
    <submittedName>
        <fullName evidence="2">Uncharacterized protein</fullName>
    </submittedName>
</protein>
<proteinExistence type="predicted"/>
<comment type="caution">
    <text evidence="2">The sequence shown here is derived from an EMBL/GenBank/DDBJ whole genome shotgun (WGS) entry which is preliminary data.</text>
</comment>
<reference evidence="4" key="1">
    <citation type="submission" date="2018-01" db="EMBL/GenBank/DDBJ databases">
        <authorList>
            <person name="Gaut B.S."/>
            <person name="Morton B.R."/>
            <person name="Clegg M.T."/>
            <person name="Duvall M.R."/>
        </authorList>
    </citation>
    <scope>NUCLEOTIDE SEQUENCE [LARGE SCALE GENOMIC DNA]</scope>
</reference>
<dbReference type="AlphaFoldDB" id="A0A375FMF8"/>